<evidence type="ECO:0000256" key="1">
    <source>
        <dbReference type="ARBA" id="ARBA00022737"/>
    </source>
</evidence>
<dbReference type="Proteomes" id="UP000232638">
    <property type="component" value="Chromosome"/>
</dbReference>
<keyword evidence="1" id="KW-0677">Repeat</keyword>
<evidence type="ECO:0008006" key="8">
    <source>
        <dbReference type="Google" id="ProtNLM"/>
    </source>
</evidence>
<keyword evidence="3" id="KW-1133">Transmembrane helix</keyword>
<dbReference type="Pfam" id="PF05593">
    <property type="entry name" value="RHS_repeat"/>
    <property type="match status" value="3"/>
</dbReference>
<feature type="domain" description="Teneurin-like YD-shell" evidence="5">
    <location>
        <begin position="365"/>
        <end position="494"/>
    </location>
</feature>
<feature type="transmembrane region" description="Helical" evidence="3">
    <location>
        <begin position="12"/>
        <end position="32"/>
    </location>
</feature>
<protein>
    <recommendedName>
        <fullName evidence="8">RHS repeat protein</fullName>
    </recommendedName>
</protein>
<dbReference type="InterPro" id="IPR050708">
    <property type="entry name" value="T6SS_VgrG/RHS"/>
</dbReference>
<proteinExistence type="predicted"/>
<feature type="compositionally biased region" description="Pro residues" evidence="2">
    <location>
        <begin position="51"/>
        <end position="60"/>
    </location>
</feature>
<dbReference type="PANTHER" id="PTHR32305">
    <property type="match status" value="1"/>
</dbReference>
<dbReference type="InterPro" id="IPR045351">
    <property type="entry name" value="DUF6531"/>
</dbReference>
<evidence type="ECO:0000259" key="5">
    <source>
        <dbReference type="Pfam" id="PF25023"/>
    </source>
</evidence>
<evidence type="ECO:0000313" key="7">
    <source>
        <dbReference type="Proteomes" id="UP000232638"/>
    </source>
</evidence>
<dbReference type="Gene3D" id="2.180.10.10">
    <property type="entry name" value="RHS repeat-associated core"/>
    <property type="match status" value="3"/>
</dbReference>
<dbReference type="Pfam" id="PF20148">
    <property type="entry name" value="DUF6531"/>
    <property type="match status" value="1"/>
</dbReference>
<accession>A0A2K8U8Y4</accession>
<feature type="region of interest" description="Disordered" evidence="2">
    <location>
        <begin position="38"/>
        <end position="68"/>
    </location>
</feature>
<dbReference type="KEGG" id="tsy:THSYN_14500"/>
<dbReference type="InterPro" id="IPR006530">
    <property type="entry name" value="YD"/>
</dbReference>
<organism evidence="6 7">
    <name type="scientific">Candidatus Thiodictyon syntrophicum</name>
    <dbReference type="NCBI Taxonomy" id="1166950"/>
    <lineage>
        <taxon>Bacteria</taxon>
        <taxon>Pseudomonadati</taxon>
        <taxon>Pseudomonadota</taxon>
        <taxon>Gammaproteobacteria</taxon>
        <taxon>Chromatiales</taxon>
        <taxon>Chromatiaceae</taxon>
        <taxon>Thiodictyon</taxon>
    </lineage>
</organism>
<dbReference type="EMBL" id="CP020370">
    <property type="protein sequence ID" value="AUB82033.1"/>
    <property type="molecule type" value="Genomic_DNA"/>
</dbReference>
<keyword evidence="3" id="KW-0472">Membrane</keyword>
<keyword evidence="3" id="KW-0812">Transmembrane</keyword>
<evidence type="ECO:0000256" key="2">
    <source>
        <dbReference type="SAM" id="MobiDB-lite"/>
    </source>
</evidence>
<dbReference type="PANTHER" id="PTHR32305:SF15">
    <property type="entry name" value="PROTEIN RHSA-RELATED"/>
    <property type="match status" value="1"/>
</dbReference>
<dbReference type="InterPro" id="IPR031325">
    <property type="entry name" value="RHS_repeat"/>
</dbReference>
<evidence type="ECO:0000259" key="4">
    <source>
        <dbReference type="Pfam" id="PF20148"/>
    </source>
</evidence>
<dbReference type="Pfam" id="PF25023">
    <property type="entry name" value="TEN_YD-shell"/>
    <property type="match status" value="1"/>
</dbReference>
<feature type="domain" description="DUF6531" evidence="4">
    <location>
        <begin position="66"/>
        <end position="144"/>
    </location>
</feature>
<reference evidence="6 7" key="1">
    <citation type="submission" date="2017-03" db="EMBL/GenBank/DDBJ databases">
        <title>Complete genome sequence of Candidatus 'Thiodictyon syntrophicum' sp. nov. strain Cad16T, a photolithoautotroph purple sulfur bacterium isolated from an alpine meromictic lake.</title>
        <authorList>
            <person name="Luedin S.M."/>
            <person name="Pothier J.F."/>
            <person name="Danza F."/>
            <person name="Storelli N."/>
            <person name="Wittwer M."/>
            <person name="Tonolla M."/>
        </authorList>
    </citation>
    <scope>NUCLEOTIDE SEQUENCE [LARGE SCALE GENOMIC DNA]</scope>
    <source>
        <strain evidence="6 7">Cad16T</strain>
    </source>
</reference>
<sequence length="791" mass="86624">MRNAETARYPLSALADLLVVGALLVSASLYAYNKPWDQGHDGTNPSNPNNPNNPPNPPNNPHGGSGSPVYIKSGSFMQVHIDLTVQACGKPMKITRFYNSADESSGIFGNGWTLGYGMRLLPTQESDGTEYVLALMSNGQRYRFTRNSDGTFTPPPGTIFTLTMDRGDYVLKDNLELSYRFGSDGFLTHMSDRGGSTLSFSYQLFGGCFDKISDESNRVFQFTFGANGKVASISDPVGNSVIYEYDQSGNLIVFTDSEGGRWQYGYDATNKLTSVKNPNNETVTTVTYEAGELHRVLTYSDRGETFRLTYQSANQTNKQNSLNRTVQYQFLDNGLITKKTSPLGFAIQHGYDASYNYTSFTDQNNHVTAFSYDAAKNLTGVRDASSAATTLIYDSDGNVLSISDPLGRTAQFVYSSTSSDLTQIARAGSGDIAITYDGKGYLQSINYPGGESLAFERDMICNLKRILSSSGKEIAIAYDGLGNPTSITSPSGTQLIGYNKTSHITSVTDGTGTTHIGYDATGRITQVVEPDGTTFQMSHNGTLQKITQTKYPDNSTFSYDYYSFDRLKTLTFAPGSGPGTSWAKQFGYDADERLTTVTLPSAATITYSYDPAGNVTGIQDSSLGVAITLGYNAANRVSSIDSANYTDSFFYNEIGNRIKKRDNAGVETVYNYDARDGLTGVSTLGVTTTFPAPVRKLPSTIMLSDVIGLYNSRQNLRLLSYLVAFTPDELIAMLRYDLQYHRLALNGIEERQLTGFRHAVLPQADTFAVPQILTIFNFVDQYRRLGAVWQP</sequence>
<gene>
    <name evidence="6" type="ORF">THSYN_14500</name>
</gene>
<evidence type="ECO:0000256" key="3">
    <source>
        <dbReference type="SAM" id="Phobius"/>
    </source>
</evidence>
<dbReference type="NCBIfam" id="TIGR01643">
    <property type="entry name" value="YD_repeat_2x"/>
    <property type="match status" value="4"/>
</dbReference>
<dbReference type="InterPro" id="IPR056823">
    <property type="entry name" value="TEN-like_YD-shell"/>
</dbReference>
<dbReference type="AlphaFoldDB" id="A0A2K8U8Y4"/>
<name>A0A2K8U8Y4_9GAMM</name>
<keyword evidence="7" id="KW-1185">Reference proteome</keyword>
<evidence type="ECO:0000313" key="6">
    <source>
        <dbReference type="EMBL" id="AUB82033.1"/>
    </source>
</evidence>